<name>R7QDM8_CHOCR</name>
<dbReference type="EMBL" id="HG001766">
    <property type="protein sequence ID" value="CDF36194.1"/>
    <property type="molecule type" value="Genomic_DNA"/>
</dbReference>
<dbReference type="AlphaFoldDB" id="R7QDM8"/>
<dbReference type="KEGG" id="ccp:CHC_T00004589001"/>
<dbReference type="Proteomes" id="UP000012073">
    <property type="component" value="Unassembled WGS sequence"/>
</dbReference>
<evidence type="ECO:0000313" key="2">
    <source>
        <dbReference type="Proteomes" id="UP000012073"/>
    </source>
</evidence>
<evidence type="ECO:0000313" key="1">
    <source>
        <dbReference type="EMBL" id="CDF36194.1"/>
    </source>
</evidence>
<sequence>MPVWSTEGFQMYNNSSLMLQNRTKSSSRNAFVLKIPFHLHRAWLCNTCSTVPLPRMTAIVG</sequence>
<proteinExistence type="predicted"/>
<accession>R7QDM8</accession>
<organism evidence="1 2">
    <name type="scientific">Chondrus crispus</name>
    <name type="common">Carrageen Irish moss</name>
    <name type="synonym">Polymorpha crispa</name>
    <dbReference type="NCBI Taxonomy" id="2769"/>
    <lineage>
        <taxon>Eukaryota</taxon>
        <taxon>Rhodophyta</taxon>
        <taxon>Florideophyceae</taxon>
        <taxon>Rhodymeniophycidae</taxon>
        <taxon>Gigartinales</taxon>
        <taxon>Gigartinaceae</taxon>
        <taxon>Chondrus</taxon>
    </lineage>
</organism>
<reference evidence="2" key="1">
    <citation type="journal article" date="2013" name="Proc. Natl. Acad. Sci. U.S.A.">
        <title>Genome structure and metabolic features in the red seaweed Chondrus crispus shed light on evolution of the Archaeplastida.</title>
        <authorList>
            <person name="Collen J."/>
            <person name="Porcel B."/>
            <person name="Carre W."/>
            <person name="Ball S.G."/>
            <person name="Chaparro C."/>
            <person name="Tonon T."/>
            <person name="Barbeyron T."/>
            <person name="Michel G."/>
            <person name="Noel B."/>
            <person name="Valentin K."/>
            <person name="Elias M."/>
            <person name="Artiguenave F."/>
            <person name="Arun A."/>
            <person name="Aury J.M."/>
            <person name="Barbosa-Neto J.F."/>
            <person name="Bothwell J.H."/>
            <person name="Bouget F.Y."/>
            <person name="Brillet L."/>
            <person name="Cabello-Hurtado F."/>
            <person name="Capella-Gutierrez S."/>
            <person name="Charrier B."/>
            <person name="Cladiere L."/>
            <person name="Cock J.M."/>
            <person name="Coelho S.M."/>
            <person name="Colleoni C."/>
            <person name="Czjzek M."/>
            <person name="Da Silva C."/>
            <person name="Delage L."/>
            <person name="Denoeud F."/>
            <person name="Deschamps P."/>
            <person name="Dittami S.M."/>
            <person name="Gabaldon T."/>
            <person name="Gachon C.M."/>
            <person name="Groisillier A."/>
            <person name="Herve C."/>
            <person name="Jabbari K."/>
            <person name="Katinka M."/>
            <person name="Kloareg B."/>
            <person name="Kowalczyk N."/>
            <person name="Labadie K."/>
            <person name="Leblanc C."/>
            <person name="Lopez P.J."/>
            <person name="McLachlan D.H."/>
            <person name="Meslet-Cladiere L."/>
            <person name="Moustafa A."/>
            <person name="Nehr Z."/>
            <person name="Nyvall Collen P."/>
            <person name="Panaud O."/>
            <person name="Partensky F."/>
            <person name="Poulain J."/>
            <person name="Rensing S.A."/>
            <person name="Rousvoal S."/>
            <person name="Samson G."/>
            <person name="Symeonidi A."/>
            <person name="Weissenbach J."/>
            <person name="Zambounis A."/>
            <person name="Wincker P."/>
            <person name="Boyen C."/>
        </authorList>
    </citation>
    <scope>NUCLEOTIDE SEQUENCE [LARGE SCALE GENOMIC DNA]</scope>
    <source>
        <strain evidence="2">cv. Stackhouse</strain>
    </source>
</reference>
<gene>
    <name evidence="1" type="ORF">CHC_T00004589001</name>
</gene>
<dbReference type="RefSeq" id="XP_005716013.1">
    <property type="nucleotide sequence ID" value="XM_005715956.1"/>
</dbReference>
<dbReference type="Gramene" id="CDF36194">
    <property type="protein sequence ID" value="CDF36194"/>
    <property type="gene ID" value="CHC_T00004589001"/>
</dbReference>
<keyword evidence="2" id="KW-1185">Reference proteome</keyword>
<protein>
    <submittedName>
        <fullName evidence="1">Uncharacterized protein</fullName>
    </submittedName>
</protein>
<dbReference type="GeneID" id="17323730"/>